<dbReference type="Gene3D" id="2.40.160.50">
    <property type="entry name" value="membrane protein fhac: a member of the omp85/tpsb transporter family"/>
    <property type="match status" value="1"/>
</dbReference>
<keyword evidence="2 3" id="KW-0472">Membrane</keyword>
<reference evidence="5 6" key="1">
    <citation type="submission" date="2018-12" db="EMBL/GenBank/DDBJ databases">
        <title>First genome draft of Desulfovibrio legallis sp. nov.</title>
        <authorList>
            <person name="Ben Dhia O."/>
            <person name="Najjari A."/>
            <person name="Ferjani R."/>
            <person name="Fhoula I."/>
            <person name="Fardeau M.-L."/>
            <person name="Boudabbous A."/>
            <person name="Ouzari H.I."/>
        </authorList>
    </citation>
    <scope>NUCLEOTIDE SEQUENCE [LARGE SCALE GENOMIC DNA]</scope>
    <source>
        <strain evidence="5 6">H1T</strain>
    </source>
</reference>
<protein>
    <submittedName>
        <fullName evidence="5">Outer membrane protein assembly factor</fullName>
    </submittedName>
</protein>
<keyword evidence="3" id="KW-1133">Transmembrane helix</keyword>
<feature type="transmembrane region" description="Helical" evidence="3">
    <location>
        <begin position="31"/>
        <end position="50"/>
    </location>
</feature>
<evidence type="ECO:0000256" key="1">
    <source>
        <dbReference type="ARBA" id="ARBA00004370"/>
    </source>
</evidence>
<comment type="caution">
    <text evidence="5">The sequence shown here is derived from an EMBL/GenBank/DDBJ whole genome shotgun (WGS) entry which is preliminary data.</text>
</comment>
<accession>A0A6H3FDJ6</accession>
<dbReference type="InterPro" id="IPR000184">
    <property type="entry name" value="Bac_surfAg_D15"/>
</dbReference>
<dbReference type="InterPro" id="IPR039910">
    <property type="entry name" value="D15-like"/>
</dbReference>
<name>A0A6H3FDJ6_9BACT</name>
<proteinExistence type="predicted"/>
<evidence type="ECO:0000256" key="2">
    <source>
        <dbReference type="ARBA" id="ARBA00023136"/>
    </source>
</evidence>
<dbReference type="PANTHER" id="PTHR12815:SF42">
    <property type="entry name" value="BACTERIAL SURFACE ANTIGEN (D15) DOMAIN-CONTAINING PROTEIN"/>
    <property type="match status" value="1"/>
</dbReference>
<organism evidence="5 6">
    <name type="scientific">Desulfovibrio legallii</name>
    <dbReference type="NCBI Taxonomy" id="571438"/>
    <lineage>
        <taxon>Bacteria</taxon>
        <taxon>Pseudomonadati</taxon>
        <taxon>Thermodesulfobacteriota</taxon>
        <taxon>Desulfovibrionia</taxon>
        <taxon>Desulfovibrionales</taxon>
        <taxon>Desulfovibrionaceae</taxon>
        <taxon>Desulfovibrio</taxon>
    </lineage>
</organism>
<evidence type="ECO:0000256" key="3">
    <source>
        <dbReference type="SAM" id="Phobius"/>
    </source>
</evidence>
<comment type="subcellular location">
    <subcellularLocation>
        <location evidence="1">Membrane</location>
    </subcellularLocation>
</comment>
<dbReference type="Gene3D" id="3.10.20.310">
    <property type="entry name" value="membrane protein fhac"/>
    <property type="match status" value="1"/>
</dbReference>
<dbReference type="EMBL" id="SIXC01000002">
    <property type="protein sequence ID" value="TBH81504.1"/>
    <property type="molecule type" value="Genomic_DNA"/>
</dbReference>
<dbReference type="AlphaFoldDB" id="A0A6H3FDJ6"/>
<sequence>MSLCRSDHRFCALLPRRRCCGGLSARARRTWALLWLLLWPVLGGCGLLAAKDAAPSDPAAAGAGQPGGDAARDEAAWEGEPIPYKVRIVVREPVDKEAGGLADKMRDLSQLEQLVKEPPDSLLALERRARLDVDTAGQLLQSQCYYEGTAAFSLDQEARPVTVTLSLQPGPRYTLGAADVIYEPEPVLPEAFRNRVRETGFWGWETEPVPPPKFPRTLPGVLVGEPVTASDMLSAVEALPQRLQKRGYPLAAVADAHYSLDREKRQLLARIVIRTGPPALMGGVTVRGNEDVSAAYVQRLAPWQPGEDPWNADKVEDYANQLRALGIFRTVEARPQTAALAAGADGGARSGADGLAVLPVEVEVAEAPFRSVGGSARYDTDTGLGVEGFWQHRNLFGNGEKLTLTAPIATETQGLKAAFEKPAFFGREQRLLGSASALRENTQAYEKIAGNAGADVERRLSRHWWGSLGLGGESGSIKDNERDAQGYGFFGPRAGLRRDSRNNILNPTRGSELFVKFRPYTGFYEESFNALGGSVGGSAYYAPFRTAKGRPDDVLVLAGRVEAGGLAGADLRTIPASLRYYSGGAGSVRGYAYQSLGPRDSGGDPLGGRSYQVVNLEARFKVAENVGLVPFLDGGMVYRDELPRILGDMNWGTGLGLRYYTPIGPLRLDVGVPLQPVDGDPPVQVYISIGQSF</sequence>
<keyword evidence="6" id="KW-1185">Reference proteome</keyword>
<evidence type="ECO:0000313" key="6">
    <source>
        <dbReference type="Proteomes" id="UP000292919"/>
    </source>
</evidence>
<gene>
    <name evidence="5" type="ORF">EB812_01700</name>
</gene>
<evidence type="ECO:0000259" key="4">
    <source>
        <dbReference type="Pfam" id="PF01103"/>
    </source>
</evidence>
<dbReference type="Proteomes" id="UP000292919">
    <property type="component" value="Unassembled WGS sequence"/>
</dbReference>
<dbReference type="Pfam" id="PF01103">
    <property type="entry name" value="Omp85"/>
    <property type="match status" value="1"/>
</dbReference>
<evidence type="ECO:0000313" key="5">
    <source>
        <dbReference type="EMBL" id="TBH81504.1"/>
    </source>
</evidence>
<dbReference type="PANTHER" id="PTHR12815">
    <property type="entry name" value="SORTING AND ASSEMBLY MACHINERY SAMM50 PROTEIN FAMILY MEMBER"/>
    <property type="match status" value="1"/>
</dbReference>
<feature type="domain" description="Bacterial surface antigen (D15)" evidence="4">
    <location>
        <begin position="394"/>
        <end position="693"/>
    </location>
</feature>
<keyword evidence="3" id="KW-0812">Transmembrane</keyword>
<dbReference type="GO" id="GO:0019867">
    <property type="term" value="C:outer membrane"/>
    <property type="evidence" value="ECO:0007669"/>
    <property type="project" value="InterPro"/>
</dbReference>